<gene>
    <name evidence="1" type="ORF">10D02-35</name>
</gene>
<dbReference type="EMBL" id="AM270418">
    <property type="protein sequence ID" value="CAK32569.1"/>
    <property type="molecule type" value="Genomic_DNA"/>
</dbReference>
<name>Q1EHX0_9ZZZZ</name>
<proteinExistence type="predicted"/>
<evidence type="ECO:0000313" key="1">
    <source>
        <dbReference type="EMBL" id="CAK32569.1"/>
    </source>
</evidence>
<dbReference type="AlphaFoldDB" id="Q1EHX0"/>
<organism evidence="1">
    <name type="scientific">uncultured organism</name>
    <dbReference type="NCBI Taxonomy" id="155900"/>
    <lineage>
        <taxon>unclassified sequences</taxon>
        <taxon>environmental samples</taxon>
    </lineage>
</organism>
<accession>Q1EHX0</accession>
<sequence>MRLVVVDPGKGETLEAVLAREGIDEQEYFLIVRTIIDPGSAAALDATAQHAARLTANDAMDADIAARKSASNGAVNA</sequence>
<reference evidence="1" key="1">
    <citation type="submission" date="2006-06" db="EMBL/GenBank/DDBJ databases">
        <title>Construction and analysis of a metagenomic library from a deep-sea sediment of east Pacific nodule Province.</title>
        <authorList>
            <person name="Xu M."/>
            <person name="Xiao X."/>
            <person name="Wang F."/>
        </authorList>
    </citation>
    <scope>NUCLEOTIDE SEQUENCE</scope>
</reference>
<protein>
    <submittedName>
        <fullName evidence="1">Uncharacterized protein</fullName>
    </submittedName>
</protein>